<evidence type="ECO:0000313" key="3">
    <source>
        <dbReference type="Proteomes" id="UP000006057"/>
    </source>
</evidence>
<reference evidence="2 3" key="1">
    <citation type="submission" date="2012-06" db="EMBL/GenBank/DDBJ databases">
        <title>Complete sequence of chromosome of Mycobacterium chubuense NBB4.</title>
        <authorList>
            <consortium name="US DOE Joint Genome Institute"/>
            <person name="Lucas S."/>
            <person name="Han J."/>
            <person name="Lapidus A."/>
            <person name="Cheng J.-F."/>
            <person name="Goodwin L."/>
            <person name="Pitluck S."/>
            <person name="Peters L."/>
            <person name="Mikhailova N."/>
            <person name="Teshima H."/>
            <person name="Detter J.C."/>
            <person name="Han C."/>
            <person name="Tapia R."/>
            <person name="Land M."/>
            <person name="Hauser L."/>
            <person name="Kyrpides N."/>
            <person name="Ivanova N."/>
            <person name="Pagani I."/>
            <person name="Mattes T."/>
            <person name="Holmes A."/>
            <person name="Rutledge P."/>
            <person name="Paulsen I."/>
            <person name="Coleman N."/>
            <person name="Woyke T."/>
        </authorList>
    </citation>
    <scope>NUCLEOTIDE SEQUENCE [LARGE SCALE GENOMIC DNA]</scope>
    <source>
        <strain evidence="2 3">NBB4</strain>
    </source>
</reference>
<proteinExistence type="predicted"/>
<dbReference type="PATRIC" id="fig|710421.3.peg.1281"/>
<name>I4BFM3_MYCCN</name>
<keyword evidence="3" id="KW-1185">Reference proteome</keyword>
<accession>I4BFM3</accession>
<evidence type="ECO:0000313" key="2">
    <source>
        <dbReference type="EMBL" id="AFM16080.1"/>
    </source>
</evidence>
<dbReference type="EMBL" id="CP003053">
    <property type="protein sequence ID" value="AFM16080.1"/>
    <property type="molecule type" value="Genomic_DNA"/>
</dbReference>
<dbReference type="STRING" id="710421.Mycch_1272"/>
<dbReference type="HOGENOM" id="CLU_854777_0_0_11"/>
<dbReference type="AlphaFoldDB" id="I4BFM3"/>
<sequence precursor="true">MPLAVVALTTACTHRSSDSSDTATSSAPAGCSSAKHSPGDPLPADFTPIPGTHLALRVPDGMQVDASLPGLVRPKTNTTIVVVDQQQPAGQQPDKTLAKMEDTFRKSAGPGQQGLKLDAPKRTEIAGFPASIVTGTQEAKEGSFRKALAAIAPPDSFVTLTGTAEQKDPLTDQQLLATFCDARWLTERAPAELGFTITPSGDYKEVPSGGSLMFSLRGETGPDVPIFLAAPSQGQSPVPAAERRAFAERRFRGLPGNPQVQTVEDATVAGDPAVEIVGSSPAASNYSMMVFTDTGYILLSGVARNDAPDQTPAFREMAQSLRLQ</sequence>
<dbReference type="Proteomes" id="UP000006057">
    <property type="component" value="Chromosome"/>
</dbReference>
<evidence type="ECO:0000256" key="1">
    <source>
        <dbReference type="SAM" id="MobiDB-lite"/>
    </source>
</evidence>
<gene>
    <name evidence="2" type="ordered locus">Mycch_1272</name>
</gene>
<dbReference type="eggNOG" id="ENOG50321A3">
    <property type="taxonomic scope" value="Bacteria"/>
</dbReference>
<dbReference type="Gene3D" id="3.40.1000.10">
    <property type="entry name" value="Mog1/PsbP, alpha/beta/alpha sandwich"/>
    <property type="match status" value="1"/>
</dbReference>
<protein>
    <submittedName>
        <fullName evidence="2">Uncharacterized protein</fullName>
    </submittedName>
</protein>
<organism evidence="2 3">
    <name type="scientific">Mycolicibacterium chubuense (strain NBB4)</name>
    <name type="common">Mycobacterium chubuense</name>
    <dbReference type="NCBI Taxonomy" id="710421"/>
    <lineage>
        <taxon>Bacteria</taxon>
        <taxon>Bacillati</taxon>
        <taxon>Actinomycetota</taxon>
        <taxon>Actinomycetes</taxon>
        <taxon>Mycobacteriales</taxon>
        <taxon>Mycobacteriaceae</taxon>
        <taxon>Mycolicibacterium</taxon>
    </lineage>
</organism>
<dbReference type="KEGG" id="mcb:Mycch_1272"/>
<feature type="region of interest" description="Disordered" evidence="1">
    <location>
        <begin position="14"/>
        <end position="51"/>
    </location>
</feature>